<protein>
    <recommendedName>
        <fullName evidence="1">protein-serine/threonine phosphatase</fullName>
        <ecNumber evidence="1">3.1.3.16</ecNumber>
    </recommendedName>
    <alternativeName>
        <fullName evidence="15">Protein-serine/threonine phosphatase</fullName>
    </alternativeName>
    <alternativeName>
        <fullName evidence="14">Serine/threonine-protein kinase</fullName>
    </alternativeName>
</protein>
<evidence type="ECO:0000256" key="1">
    <source>
        <dbReference type="ARBA" id="ARBA00013081"/>
    </source>
</evidence>
<keyword evidence="3" id="KW-0808">Transferase</keyword>
<evidence type="ECO:0000313" key="18">
    <source>
        <dbReference type="Proteomes" id="UP000070188"/>
    </source>
</evidence>
<dbReference type="SUPFAM" id="SSF55785">
    <property type="entry name" value="PYP-like sensor domain (PAS domain)"/>
    <property type="match status" value="1"/>
</dbReference>
<keyword evidence="11" id="KW-0464">Manganese</keyword>
<dbReference type="Pfam" id="PF01590">
    <property type="entry name" value="GAF"/>
    <property type="match status" value="1"/>
</dbReference>
<dbReference type="GO" id="GO:0005524">
    <property type="term" value="F:ATP binding"/>
    <property type="evidence" value="ECO:0007669"/>
    <property type="project" value="UniProtKB-KW"/>
</dbReference>
<accession>A0A132MZ01</accession>
<dbReference type="InterPro" id="IPR036457">
    <property type="entry name" value="PPM-type-like_dom_sf"/>
</dbReference>
<dbReference type="PANTHER" id="PTHR43156">
    <property type="entry name" value="STAGE II SPORULATION PROTEIN E-RELATED"/>
    <property type="match status" value="1"/>
</dbReference>
<dbReference type="InterPro" id="IPR001932">
    <property type="entry name" value="PPM-type_phosphatase-like_dom"/>
</dbReference>
<dbReference type="GO" id="GO:0016301">
    <property type="term" value="F:kinase activity"/>
    <property type="evidence" value="ECO:0007669"/>
    <property type="project" value="UniProtKB-KW"/>
</dbReference>
<proteinExistence type="predicted"/>
<keyword evidence="2" id="KW-0597">Phosphoprotein</keyword>
<dbReference type="SUPFAM" id="SSF81606">
    <property type="entry name" value="PP2C-like"/>
    <property type="match status" value="1"/>
</dbReference>
<evidence type="ECO:0000256" key="3">
    <source>
        <dbReference type="ARBA" id="ARBA00022679"/>
    </source>
</evidence>
<dbReference type="InterPro" id="IPR003018">
    <property type="entry name" value="GAF"/>
</dbReference>
<comment type="function">
    <text evidence="13">Primarily acts as an independent SigF regulator that is sensitive to the osmosensory signal, mediating the cross talk of PknD with the SigF regulon. Possesses both phosphatase and kinase activities. The kinase domain functions as a classic anti-sigma factor-like kinase to phosphorylate the anti-anti-sigma factor domain at the canonical regulatory site, and the phosphatase domain antagonizes this activity.</text>
</comment>
<keyword evidence="9" id="KW-0460">Magnesium</keyword>
<evidence type="ECO:0000259" key="16">
    <source>
        <dbReference type="PROSITE" id="PS50113"/>
    </source>
</evidence>
<dbReference type="InterPro" id="IPR029016">
    <property type="entry name" value="GAF-like_dom_sf"/>
</dbReference>
<reference evidence="18" key="1">
    <citation type="submission" date="2015-04" db="EMBL/GenBank/DDBJ databases">
        <title>Physiological reanalysis, assessment of diazotrophy, and genome sequences of multiple isolates of Streptomyces thermoautotrophicus.</title>
        <authorList>
            <person name="MacKellar D.C."/>
            <person name="Lieber L."/>
            <person name="Norman J."/>
            <person name="Bolger A."/>
            <person name="Tobin C."/>
            <person name="Murray J.W."/>
            <person name="Chang R."/>
            <person name="Ford T."/>
            <person name="Nguyen P.Q."/>
            <person name="Woodward J."/>
            <person name="Permingeat H."/>
            <person name="Joshi N.S."/>
            <person name="Silver P.A."/>
            <person name="Usadel B."/>
            <person name="Rutherford A.W."/>
            <person name="Friesen M."/>
            <person name="Prell J."/>
        </authorList>
    </citation>
    <scope>NUCLEOTIDE SEQUENCE [LARGE SCALE GENOMIC DNA]</scope>
    <source>
        <strain evidence="18">H1</strain>
    </source>
</reference>
<dbReference type="SUPFAM" id="SSF55781">
    <property type="entry name" value="GAF domain-like"/>
    <property type="match status" value="1"/>
</dbReference>
<evidence type="ECO:0000256" key="15">
    <source>
        <dbReference type="ARBA" id="ARBA00081350"/>
    </source>
</evidence>
<dbReference type="EMBL" id="LAXD01000001">
    <property type="protein sequence ID" value="KWX03128.1"/>
    <property type="molecule type" value="Genomic_DNA"/>
</dbReference>
<evidence type="ECO:0000256" key="7">
    <source>
        <dbReference type="ARBA" id="ARBA00022801"/>
    </source>
</evidence>
<evidence type="ECO:0000256" key="13">
    <source>
        <dbReference type="ARBA" id="ARBA00056274"/>
    </source>
</evidence>
<dbReference type="SUPFAM" id="SSF55874">
    <property type="entry name" value="ATPase domain of HSP90 chaperone/DNA topoisomerase II/histidine kinase"/>
    <property type="match status" value="1"/>
</dbReference>
<evidence type="ECO:0000256" key="8">
    <source>
        <dbReference type="ARBA" id="ARBA00022840"/>
    </source>
</evidence>
<dbReference type="Proteomes" id="UP000070188">
    <property type="component" value="Unassembled WGS sequence"/>
</dbReference>
<dbReference type="SMART" id="SM00331">
    <property type="entry name" value="PP2C_SIG"/>
    <property type="match status" value="1"/>
</dbReference>
<dbReference type="CDD" id="cd16936">
    <property type="entry name" value="HATPase_RsbW-like"/>
    <property type="match status" value="1"/>
</dbReference>
<comment type="catalytic activity">
    <reaction evidence="12">
        <text>O-phospho-L-seryl-[protein] + H2O = L-seryl-[protein] + phosphate</text>
        <dbReference type="Rhea" id="RHEA:20629"/>
        <dbReference type="Rhea" id="RHEA-COMP:9863"/>
        <dbReference type="Rhea" id="RHEA-COMP:11604"/>
        <dbReference type="ChEBI" id="CHEBI:15377"/>
        <dbReference type="ChEBI" id="CHEBI:29999"/>
        <dbReference type="ChEBI" id="CHEBI:43474"/>
        <dbReference type="ChEBI" id="CHEBI:83421"/>
        <dbReference type="EC" id="3.1.3.16"/>
    </reaction>
</comment>
<dbReference type="OrthoDB" id="163538at2"/>
<dbReference type="STRING" id="1469144.LI90_4178"/>
<dbReference type="Gene3D" id="3.30.450.40">
    <property type="match status" value="1"/>
</dbReference>
<dbReference type="GO" id="GO:0046872">
    <property type="term" value="F:metal ion binding"/>
    <property type="evidence" value="ECO:0007669"/>
    <property type="project" value="UniProtKB-KW"/>
</dbReference>
<dbReference type="PANTHER" id="PTHR43156:SF2">
    <property type="entry name" value="STAGE II SPORULATION PROTEIN E"/>
    <property type="match status" value="1"/>
</dbReference>
<evidence type="ECO:0000256" key="5">
    <source>
        <dbReference type="ARBA" id="ARBA00022741"/>
    </source>
</evidence>
<dbReference type="GO" id="GO:0004722">
    <property type="term" value="F:protein serine/threonine phosphatase activity"/>
    <property type="evidence" value="ECO:0007669"/>
    <property type="project" value="UniProtKB-EC"/>
</dbReference>
<dbReference type="Gene3D" id="3.30.450.20">
    <property type="entry name" value="PAS domain"/>
    <property type="match status" value="1"/>
</dbReference>
<keyword evidence="5" id="KW-0547">Nucleotide-binding</keyword>
<dbReference type="EC" id="3.1.3.16" evidence="1"/>
<evidence type="ECO:0000256" key="6">
    <source>
        <dbReference type="ARBA" id="ARBA00022777"/>
    </source>
</evidence>
<evidence type="ECO:0000313" key="17">
    <source>
        <dbReference type="EMBL" id="KWX03128.1"/>
    </source>
</evidence>
<keyword evidence="4" id="KW-0479">Metal-binding</keyword>
<dbReference type="PATRIC" id="fig|1469144.10.peg.4480"/>
<gene>
    <name evidence="17" type="ORF">LI90_4178</name>
</gene>
<dbReference type="Gene3D" id="3.30.565.10">
    <property type="entry name" value="Histidine kinase-like ATPase, C-terminal domain"/>
    <property type="match status" value="1"/>
</dbReference>
<dbReference type="Pfam" id="PF07228">
    <property type="entry name" value="SpoIIE"/>
    <property type="match status" value="1"/>
</dbReference>
<dbReference type="SMART" id="SM00065">
    <property type="entry name" value="GAF"/>
    <property type="match status" value="1"/>
</dbReference>
<keyword evidence="8" id="KW-0067">ATP-binding</keyword>
<evidence type="ECO:0000256" key="10">
    <source>
        <dbReference type="ARBA" id="ARBA00022912"/>
    </source>
</evidence>
<keyword evidence="10" id="KW-0904">Protein phosphatase</keyword>
<feature type="domain" description="PAC" evidence="16">
    <location>
        <begin position="243"/>
        <end position="298"/>
    </location>
</feature>
<dbReference type="InterPro" id="IPR013656">
    <property type="entry name" value="PAS_4"/>
</dbReference>
<keyword evidence="18" id="KW-1185">Reference proteome</keyword>
<sequence length="660" mass="72690">MAHPDEAVLRDPARLAALRRVNAPGTRPNEAFDRLARLAAKLLHAPIALVNFIDEEHQCFQGCFGLEEPWASTRRMPADWGFCPITLSSGKPVLFNDVRVLPQFRDDPAIDNLGIVAYAGIPLIDQDGRALGTLCVIDSRPRYWTEADLQTLHDLATTIFSEITLREYAEEQARLLEAFEHAPSLVAILRGRERVITMANAAFVRVFGPFQQGTPARQAWPALSDEEFRGCVDQAYRSGEPVRIPEKTVLWKGPDGTVQGCFTFVFSPLRAASGDVDGVLIVGVDVTEQTRAREELRETALTLQQSLLPGRLYQPDSLEIAGRYLPGSPDAAVSGDWLDVVPLGADRTALVIGDVMGQGVHAAAVMGQLRSAVRAYARLDLPPSEVLELLDGVVQEVADDQIVTCVYAIYDPADGVLCYASAGHLPPLLVNPDHTVHRLELAHGAPLGVKAGPFHSGRVELRPGTTVALYTDGLVEERGQDIDIGVEVLMKILGNHRGDLQQTCDRILKELPLANQQPDDIALLLFRVSDTWRQRQAVLPLSTEMVSVRDARRFAESCLRTWQVPEPLAREVVVVVSELVSNALQHGIIPGELRLREACGQLYVEVRDANPTIPHLRPAEPLEEKGRGLRLVEALSQRWGARRTETGKSVWCQFPLPRVL</sequence>
<name>A0A132MZ01_9ACTN</name>
<dbReference type="FunFam" id="3.60.40.10:FF:000005">
    <property type="entry name" value="Serine/threonine protein phosphatase"/>
    <property type="match status" value="1"/>
</dbReference>
<evidence type="ECO:0000256" key="12">
    <source>
        <dbReference type="ARBA" id="ARBA00047761"/>
    </source>
</evidence>
<keyword evidence="6" id="KW-0418">Kinase</keyword>
<dbReference type="InterPro" id="IPR000700">
    <property type="entry name" value="PAS-assoc_C"/>
</dbReference>
<organism evidence="17 18">
    <name type="scientific">Carbonactinospora thermoautotrophica</name>
    <dbReference type="NCBI Taxonomy" id="1469144"/>
    <lineage>
        <taxon>Bacteria</taxon>
        <taxon>Bacillati</taxon>
        <taxon>Actinomycetota</taxon>
        <taxon>Actinomycetes</taxon>
        <taxon>Kitasatosporales</taxon>
        <taxon>Carbonactinosporaceae</taxon>
        <taxon>Carbonactinospora</taxon>
    </lineage>
</organism>
<dbReference type="PROSITE" id="PS50113">
    <property type="entry name" value="PAC"/>
    <property type="match status" value="1"/>
</dbReference>
<dbReference type="InterPro" id="IPR035965">
    <property type="entry name" value="PAS-like_dom_sf"/>
</dbReference>
<dbReference type="InterPro" id="IPR052016">
    <property type="entry name" value="Bact_Sigma-Reg"/>
</dbReference>
<evidence type="ECO:0000256" key="14">
    <source>
        <dbReference type="ARBA" id="ARBA00075117"/>
    </source>
</evidence>
<keyword evidence="7" id="KW-0378">Hydrolase</keyword>
<evidence type="ECO:0000256" key="4">
    <source>
        <dbReference type="ARBA" id="ARBA00022723"/>
    </source>
</evidence>
<comment type="caution">
    <text evidence="17">The sequence shown here is derived from an EMBL/GenBank/DDBJ whole genome shotgun (WGS) entry which is preliminary data.</text>
</comment>
<dbReference type="AlphaFoldDB" id="A0A132MZ01"/>
<dbReference type="InterPro" id="IPR003594">
    <property type="entry name" value="HATPase_dom"/>
</dbReference>
<dbReference type="RefSeq" id="WP_066890570.1">
    <property type="nucleotide sequence ID" value="NZ_JYIJ01000019.1"/>
</dbReference>
<dbReference type="Pfam" id="PF08448">
    <property type="entry name" value="PAS_4"/>
    <property type="match status" value="1"/>
</dbReference>
<dbReference type="Pfam" id="PF13581">
    <property type="entry name" value="HATPase_c_2"/>
    <property type="match status" value="1"/>
</dbReference>
<evidence type="ECO:0000256" key="9">
    <source>
        <dbReference type="ARBA" id="ARBA00022842"/>
    </source>
</evidence>
<evidence type="ECO:0000256" key="2">
    <source>
        <dbReference type="ARBA" id="ARBA00022553"/>
    </source>
</evidence>
<evidence type="ECO:0000256" key="11">
    <source>
        <dbReference type="ARBA" id="ARBA00023211"/>
    </source>
</evidence>
<dbReference type="InterPro" id="IPR036890">
    <property type="entry name" value="HATPase_C_sf"/>
</dbReference>
<dbReference type="Gene3D" id="3.60.40.10">
    <property type="entry name" value="PPM-type phosphatase domain"/>
    <property type="match status" value="1"/>
</dbReference>